<feature type="domain" description="SusD-like N-terminal" evidence="8">
    <location>
        <begin position="94"/>
        <end position="223"/>
    </location>
</feature>
<feature type="domain" description="RagB/SusD" evidence="7">
    <location>
        <begin position="263"/>
        <end position="516"/>
    </location>
</feature>
<dbReference type="GO" id="GO:0009279">
    <property type="term" value="C:cell outer membrane"/>
    <property type="evidence" value="ECO:0007669"/>
    <property type="project" value="UniProtKB-SubCell"/>
</dbReference>
<dbReference type="InterPro" id="IPR019734">
    <property type="entry name" value="TPR_rpt"/>
</dbReference>
<keyword evidence="10" id="KW-1185">Reference proteome</keyword>
<dbReference type="Proteomes" id="UP000256326">
    <property type="component" value="Unassembled WGS sequence"/>
</dbReference>
<dbReference type="InterPro" id="IPR011990">
    <property type="entry name" value="TPR-like_helical_dom_sf"/>
</dbReference>
<evidence type="ECO:0000256" key="3">
    <source>
        <dbReference type="ARBA" id="ARBA00022729"/>
    </source>
</evidence>
<dbReference type="InterPro" id="IPR033985">
    <property type="entry name" value="SusD-like_N"/>
</dbReference>
<evidence type="ECO:0000256" key="1">
    <source>
        <dbReference type="ARBA" id="ARBA00004442"/>
    </source>
</evidence>
<protein>
    <submittedName>
        <fullName evidence="9">RagB/SusD family nutrient uptake outer membrane protein</fullName>
    </submittedName>
</protein>
<sequence>MTKTYFYIALAAFSLMSCVKEDDLDQHDPNVNTEANFWKTDEDGLKGVTAVYQSLITDGTYMRSTPLLLDARADDTHSVSPWGAMFTAGKFTTVISLDDIYGWAFKDYYQGIYRANQVILNVPNIAFSDPALKDRVMGQAYFLRGLLFFHLVNLYNRVPLPLDMELYHGQKTHEEGWQQVISDLQKASDLLPVSYTNLNGLDKGHTGRATKGAAMAYLGKAYLFTKDFAKAKEQFEKVINLGTYSLVDNYADNFTDANENNAESIFELQFDRNAGGIDLGWGGAPGSSWGKTSARAITYGPPGFGFNDIQPTKALFNEYQVEKTINDELDPRLGVTMFYNHPGETLYGKDFATNYANNPAYLNDVFTKKYQNYNNGSVSEYDWRSGINERLMRYADVLMMYAECLNELGNTAQAYDYIQMVRSRVQLPDLRTTKPGMTQAQMREQIGHERFLEFSLEGHRFDDIRRWGWLQDQSKLNWLKSRDNEFNTYSPGREFYPIPLTEIDNNPNGLTQNPGW</sequence>
<dbReference type="EMBL" id="QNUG01000003">
    <property type="protein sequence ID" value="REC72760.1"/>
    <property type="molecule type" value="Genomic_DNA"/>
</dbReference>
<comment type="similarity">
    <text evidence="2">Belongs to the SusD family.</text>
</comment>
<dbReference type="PROSITE" id="PS51257">
    <property type="entry name" value="PROKAR_LIPOPROTEIN"/>
    <property type="match status" value="1"/>
</dbReference>
<evidence type="ECO:0000256" key="6">
    <source>
        <dbReference type="PROSITE-ProRule" id="PRU00339"/>
    </source>
</evidence>
<keyword evidence="5" id="KW-0998">Cell outer membrane</keyword>
<evidence type="ECO:0000259" key="8">
    <source>
        <dbReference type="Pfam" id="PF14322"/>
    </source>
</evidence>
<comment type="caution">
    <text evidence="9">The sequence shown here is derived from an EMBL/GenBank/DDBJ whole genome shotgun (WGS) entry which is preliminary data.</text>
</comment>
<dbReference type="CDD" id="cd08977">
    <property type="entry name" value="SusD"/>
    <property type="match status" value="1"/>
</dbReference>
<name>A0A3D9D433_9FLAO</name>
<dbReference type="InterPro" id="IPR012944">
    <property type="entry name" value="SusD_RagB_dom"/>
</dbReference>
<dbReference type="Pfam" id="PF14322">
    <property type="entry name" value="SusD-like_3"/>
    <property type="match status" value="1"/>
</dbReference>
<dbReference type="OrthoDB" id="5694214at2"/>
<evidence type="ECO:0000259" key="7">
    <source>
        <dbReference type="Pfam" id="PF07980"/>
    </source>
</evidence>
<proteinExistence type="inferred from homology"/>
<dbReference type="AlphaFoldDB" id="A0A3D9D433"/>
<dbReference type="Gene3D" id="1.25.40.390">
    <property type="match status" value="1"/>
</dbReference>
<evidence type="ECO:0000256" key="2">
    <source>
        <dbReference type="ARBA" id="ARBA00006275"/>
    </source>
</evidence>
<comment type="subcellular location">
    <subcellularLocation>
        <location evidence="1">Cell outer membrane</location>
    </subcellularLocation>
</comment>
<keyword evidence="3" id="KW-0732">Signal</keyword>
<evidence type="ECO:0000313" key="10">
    <source>
        <dbReference type="Proteomes" id="UP000256326"/>
    </source>
</evidence>
<reference evidence="9 10" key="1">
    <citation type="journal article" date="2006" name="Int. J. Syst. Evol. Microbiol.">
        <title>Chryseobacterium hispanicum sp. nov., isolated from the drinking water distribution system of Sevilla, Spain.</title>
        <authorList>
            <person name="Gallego V."/>
            <person name="Garcia M.T."/>
            <person name="Ventosa A."/>
        </authorList>
    </citation>
    <scope>NUCLEOTIDE SEQUENCE [LARGE SCALE GENOMIC DNA]</scope>
    <source>
        <strain evidence="9 10">KCTC 22104</strain>
    </source>
</reference>
<evidence type="ECO:0000256" key="4">
    <source>
        <dbReference type="ARBA" id="ARBA00023136"/>
    </source>
</evidence>
<feature type="repeat" description="TPR" evidence="6">
    <location>
        <begin position="212"/>
        <end position="245"/>
    </location>
</feature>
<accession>A0A3D9D433</accession>
<dbReference type="SUPFAM" id="SSF48452">
    <property type="entry name" value="TPR-like"/>
    <property type="match status" value="1"/>
</dbReference>
<dbReference type="PROSITE" id="PS50005">
    <property type="entry name" value="TPR"/>
    <property type="match status" value="1"/>
</dbReference>
<gene>
    <name evidence="9" type="ORF">DRF58_01910</name>
</gene>
<organism evidence="9 10">
    <name type="scientific">Epilithonimonas hispanica</name>
    <dbReference type="NCBI Taxonomy" id="358687"/>
    <lineage>
        <taxon>Bacteria</taxon>
        <taxon>Pseudomonadati</taxon>
        <taxon>Bacteroidota</taxon>
        <taxon>Flavobacteriia</taxon>
        <taxon>Flavobacteriales</taxon>
        <taxon>Weeksellaceae</taxon>
        <taxon>Chryseobacterium group</taxon>
        <taxon>Epilithonimonas</taxon>
    </lineage>
</organism>
<keyword evidence="6" id="KW-0802">TPR repeat</keyword>
<dbReference type="RefSeq" id="WP_116032192.1">
    <property type="nucleotide sequence ID" value="NZ_JBHLVV010000064.1"/>
</dbReference>
<keyword evidence="4" id="KW-0472">Membrane</keyword>
<evidence type="ECO:0000256" key="5">
    <source>
        <dbReference type="ARBA" id="ARBA00023237"/>
    </source>
</evidence>
<dbReference type="Pfam" id="PF07980">
    <property type="entry name" value="SusD_RagB"/>
    <property type="match status" value="1"/>
</dbReference>
<evidence type="ECO:0000313" key="9">
    <source>
        <dbReference type="EMBL" id="REC72760.1"/>
    </source>
</evidence>